<dbReference type="SUPFAM" id="SSF52540">
    <property type="entry name" value="P-loop containing nucleoside triphosphate hydrolases"/>
    <property type="match status" value="2"/>
</dbReference>
<dbReference type="InterPro" id="IPR001650">
    <property type="entry name" value="Helicase_C-like"/>
</dbReference>
<dbReference type="InterPro" id="IPR011545">
    <property type="entry name" value="DEAD/DEAH_box_helicase_dom"/>
</dbReference>
<evidence type="ECO:0000313" key="6">
    <source>
        <dbReference type="EMBL" id="HFJ53472.1"/>
    </source>
</evidence>
<dbReference type="PROSITE" id="PS51192">
    <property type="entry name" value="HELICASE_ATP_BIND_1"/>
    <property type="match status" value="1"/>
</dbReference>
<evidence type="ECO:0000256" key="1">
    <source>
        <dbReference type="ARBA" id="ARBA00022741"/>
    </source>
</evidence>
<dbReference type="EMBL" id="DSLG01000008">
    <property type="protein sequence ID" value="HEA87633.1"/>
    <property type="molecule type" value="Genomic_DNA"/>
</dbReference>
<accession>A0A7C1NMF5</accession>
<feature type="domain" description="Helicase ATP-binding" evidence="3">
    <location>
        <begin position="93"/>
        <end position="307"/>
    </location>
</feature>
<keyword evidence="2" id="KW-0067">ATP-binding</keyword>
<dbReference type="GO" id="GO:0003676">
    <property type="term" value="F:nucleic acid binding"/>
    <property type="evidence" value="ECO:0007669"/>
    <property type="project" value="InterPro"/>
</dbReference>
<protein>
    <submittedName>
        <fullName evidence="5">DEAD/DEAH box helicase</fullName>
    </submittedName>
</protein>
<dbReference type="InterPro" id="IPR027417">
    <property type="entry name" value="P-loop_NTPase"/>
</dbReference>
<evidence type="ECO:0000259" key="3">
    <source>
        <dbReference type="PROSITE" id="PS51192"/>
    </source>
</evidence>
<dbReference type="Pfam" id="PF09369">
    <property type="entry name" value="MZB"/>
    <property type="match status" value="1"/>
</dbReference>
<dbReference type="SMART" id="SM00490">
    <property type="entry name" value="HELICc"/>
    <property type="match status" value="1"/>
</dbReference>
<keyword evidence="5" id="KW-0378">Hydrolase</keyword>
<dbReference type="PROSITE" id="PS51194">
    <property type="entry name" value="HELICASE_CTER"/>
    <property type="match status" value="1"/>
</dbReference>
<name>A0A7C1NMF5_UNCW3</name>
<keyword evidence="5" id="KW-0347">Helicase</keyword>
<dbReference type="GO" id="GO:0006289">
    <property type="term" value="P:nucleotide-excision repair"/>
    <property type="evidence" value="ECO:0007669"/>
    <property type="project" value="TreeGrafter"/>
</dbReference>
<reference evidence="5" key="1">
    <citation type="journal article" date="2020" name="mSystems">
        <title>Genome- and Community-Level Interaction Insights into Carbon Utilization and Element Cycling Functions of Hydrothermarchaeota in Hydrothermal Sediment.</title>
        <authorList>
            <person name="Zhou Z."/>
            <person name="Liu Y."/>
            <person name="Xu W."/>
            <person name="Pan J."/>
            <person name="Luo Z.H."/>
            <person name="Li M."/>
        </authorList>
    </citation>
    <scope>NUCLEOTIDE SEQUENCE [LARGE SCALE GENOMIC DNA]</scope>
    <source>
        <strain evidence="5">SpSt-265</strain>
        <strain evidence="6">SpSt-465</strain>
    </source>
</reference>
<dbReference type="InterPro" id="IPR014001">
    <property type="entry name" value="Helicase_ATP-bd"/>
</dbReference>
<feature type="domain" description="Helicase C-terminal" evidence="4">
    <location>
        <begin position="921"/>
        <end position="1074"/>
    </location>
</feature>
<comment type="caution">
    <text evidence="5">The sequence shown here is derived from an EMBL/GenBank/DDBJ whole genome shotgun (WGS) entry which is preliminary data.</text>
</comment>
<sequence length="1565" mass="177834">MNPIELARKVEERYRNYLKTTFYFKDPQLRKSFEDALDSGHLCKGPYIEATPVFKRGKKTSELFSELLGSKPDDGFIKAIGDRHLYKHQEEAIRRAFAGNNVVVATGTGSGKTEVFFYPILLHLYQEFRSGNLGPGVRALILYPMNALANDQKERLGQLCKALKDAGTDFHLTFGQYIGETPEDENDFQRHAHDHLDERREQGNSILKDGQVIHGELVLRSEMRHTPPHILLTNYSMLEYLLLRPDDSPLFDNGNAQWWKFLVLDEAHQYRGSRGIEMAMLMRRLKQRLREGGRKETFCCIATSATLVGQDSDRATVAQFASALFGEKFQKEDIILGDTIAVSDPGPKELSLEDYRWLKDSIDNIDQQDRSRLAEIASRVGVQLSENEKWERAVGRILETDGRSTKLRLMLTGNPVEVPHLANELFPNQPKEERISALTQLVELLIKAKNPESGDPILSARYHIFLRSLEGAFVSLWPENKVFLDRKTIGEETSAFEVALCRECGQHYFVTSKNFKQGKVQEAIRDPNNPDFGVTFLRPIETDEEEVEGNESDRSQNMLFLCIKCGEAQPHQLTCGHNKFIRIVKEAPPEDDDRADQLAKCGVCGYTGAGRDPVREVIHGTDGPHAVIATTLYQNLPEERRKVLAFADGRQEAAFFAWYLESSYRDILNRNLILSAVKTLAQHAPEGLSLKELARELCHIFQDHQIFPPSMGGLDLRREAWIALYRELLTDEQRISLEGVASIRWSIKWPDWFKIPEILKQPPWSLDEREALDLMLLLLDTMRTSGAVELRTESGISLNWNDLNLQASQTRFRIGARGNPRGVKSWDGKGGTRARFLAKLLMKEDPNISKDKALKIAEKTLQAIWESTKQCEERASNSNSRLLLAINDARRLNPDWWRLHLIGDNDTIFQCNLCGRIQALSVRGICARHGCSGMLEPKQLRDLQPNHYRELYNTELPGLMRVEEHTAQLDKEKAREFQREFRNGKIHILSCSTTFELGVDLGDLDVIFLRNVPPEAFNYAQRVGRAGRRSGNPGFAITFCRRAPHDLYHFSEPERMLSGKVRPPILTLCNEKIITRHIVALTLSYYFRTFPERFKNVESLFIDLQNPTGVTDFKSFLNENWDKLENSIRAIVPDSLINHLGLHDRSLVDRITGTESRFALAEAEISSDYKTVIQLEEIAKNNKKYLDAEWARKRAETIASEDVLSFLSRKTVIPKYGFPVDVVELDVQRTQQNKEAFEVLLQRDLSIAISEFAPTSKIIANKKLWTSYGLKKVAEKIWPKRYYKKCTRHNIFIHWEEGKEEPATPCGDKLHAARYIIPRFGFITDRDGPEEPKSRTVRVFTTRPYFAGPCSSHESGEILVPQQSPAIRIKKASPGLMVVLCEGQRGRGFYICRECGAGFKKQTASHNDPYGQTCSGTLEQVSLGHEFVTDVLQLQFLVPPKNDIDSVWFAYALAYALVEGAAEELEIPPSDLNATVAYSAPAPVLPIIIYDDLPGGAGIVARLENEVVLRACLTAAQKRVSGVCGCDENTSCYGCLRNYRNQFAHEKLKRGPVYRYLEQILSRLK</sequence>
<evidence type="ECO:0000259" key="4">
    <source>
        <dbReference type="PROSITE" id="PS51194"/>
    </source>
</evidence>
<keyword evidence="1" id="KW-0547">Nucleotide-binding</keyword>
<evidence type="ECO:0000256" key="2">
    <source>
        <dbReference type="ARBA" id="ARBA00022840"/>
    </source>
</evidence>
<dbReference type="PANTHER" id="PTHR47957:SF3">
    <property type="entry name" value="ATP-DEPENDENT HELICASE HRQ1"/>
    <property type="match status" value="1"/>
</dbReference>
<dbReference type="PANTHER" id="PTHR47957">
    <property type="entry name" value="ATP-DEPENDENT HELICASE HRQ1"/>
    <property type="match status" value="1"/>
</dbReference>
<dbReference type="InterPro" id="IPR018973">
    <property type="entry name" value="MZB"/>
</dbReference>
<gene>
    <name evidence="5" type="ORF">ENP94_06475</name>
    <name evidence="6" type="ORF">ENS16_02125</name>
</gene>
<dbReference type="EMBL" id="DSTU01000004">
    <property type="protein sequence ID" value="HFJ53472.1"/>
    <property type="molecule type" value="Genomic_DNA"/>
</dbReference>
<dbReference type="SMART" id="SM00487">
    <property type="entry name" value="DEXDc"/>
    <property type="match status" value="1"/>
</dbReference>
<organism evidence="5">
    <name type="scientific">candidate division WOR-3 bacterium</name>
    <dbReference type="NCBI Taxonomy" id="2052148"/>
    <lineage>
        <taxon>Bacteria</taxon>
        <taxon>Bacteria division WOR-3</taxon>
    </lineage>
</organism>
<dbReference type="GO" id="GO:0005524">
    <property type="term" value="F:ATP binding"/>
    <property type="evidence" value="ECO:0007669"/>
    <property type="project" value="UniProtKB-KW"/>
</dbReference>
<evidence type="ECO:0000313" key="5">
    <source>
        <dbReference type="EMBL" id="HEA87633.1"/>
    </source>
</evidence>
<dbReference type="Gene3D" id="3.40.50.300">
    <property type="entry name" value="P-loop containing nucleotide triphosphate hydrolases"/>
    <property type="match status" value="2"/>
</dbReference>
<dbReference type="Pfam" id="PF00271">
    <property type="entry name" value="Helicase_C"/>
    <property type="match status" value="1"/>
</dbReference>
<dbReference type="Pfam" id="PF00270">
    <property type="entry name" value="DEAD"/>
    <property type="match status" value="2"/>
</dbReference>
<dbReference type="GO" id="GO:0036297">
    <property type="term" value="P:interstrand cross-link repair"/>
    <property type="evidence" value="ECO:0007669"/>
    <property type="project" value="TreeGrafter"/>
</dbReference>
<proteinExistence type="predicted"/>
<dbReference type="GO" id="GO:0043138">
    <property type="term" value="F:3'-5' DNA helicase activity"/>
    <property type="evidence" value="ECO:0007669"/>
    <property type="project" value="TreeGrafter"/>
</dbReference>